<dbReference type="Pfam" id="PF08100">
    <property type="entry name" value="Dimerisation"/>
    <property type="match status" value="1"/>
</dbReference>
<dbReference type="PROSITE" id="PS51683">
    <property type="entry name" value="SAM_OMT_II"/>
    <property type="match status" value="1"/>
</dbReference>
<proteinExistence type="predicted"/>
<evidence type="ECO:0000256" key="2">
    <source>
        <dbReference type="ARBA" id="ARBA00022679"/>
    </source>
</evidence>
<dbReference type="Gene3D" id="1.10.10.10">
    <property type="entry name" value="Winged helix-like DNA-binding domain superfamily/Winged helix DNA-binding domain"/>
    <property type="match status" value="1"/>
</dbReference>
<dbReference type="InterPro" id="IPR036390">
    <property type="entry name" value="WH_DNA-bd_sf"/>
</dbReference>
<dbReference type="GO" id="GO:0032259">
    <property type="term" value="P:methylation"/>
    <property type="evidence" value="ECO:0007669"/>
    <property type="project" value="UniProtKB-KW"/>
</dbReference>
<dbReference type="InterPro" id="IPR036388">
    <property type="entry name" value="WH-like_DNA-bd_sf"/>
</dbReference>
<dbReference type="CDD" id="cd02440">
    <property type="entry name" value="AdoMet_MTases"/>
    <property type="match status" value="1"/>
</dbReference>
<dbReference type="InterPro" id="IPR016461">
    <property type="entry name" value="COMT-like"/>
</dbReference>
<evidence type="ECO:0000259" key="5">
    <source>
        <dbReference type="Pfam" id="PF08100"/>
    </source>
</evidence>
<dbReference type="InterPro" id="IPR001077">
    <property type="entry name" value="COMT_C"/>
</dbReference>
<evidence type="ECO:0000256" key="1">
    <source>
        <dbReference type="ARBA" id="ARBA00022603"/>
    </source>
</evidence>
<dbReference type="GO" id="GO:0046983">
    <property type="term" value="F:protein dimerization activity"/>
    <property type="evidence" value="ECO:0007669"/>
    <property type="project" value="InterPro"/>
</dbReference>
<dbReference type="RefSeq" id="WP_008474407.1">
    <property type="nucleotide sequence ID" value="NZ_CAGS01000003.1"/>
</dbReference>
<keyword evidence="1 6" id="KW-0489">Methyltransferase</keyword>
<evidence type="ECO:0000313" key="7">
    <source>
        <dbReference type="Proteomes" id="UP000004221"/>
    </source>
</evidence>
<dbReference type="InterPro" id="IPR029063">
    <property type="entry name" value="SAM-dependent_MTases_sf"/>
</dbReference>
<dbReference type="EMBL" id="CAGS01000003">
    <property type="protein sequence ID" value="CCF82298.1"/>
    <property type="molecule type" value="Genomic_DNA"/>
</dbReference>
<feature type="domain" description="O-methyltransferase C-terminal" evidence="4">
    <location>
        <begin position="105"/>
        <end position="292"/>
    </location>
</feature>
<gene>
    <name evidence="6" type="ORF">NITHO_1000001</name>
</gene>
<dbReference type="Proteomes" id="UP000004221">
    <property type="component" value="Unassembled WGS sequence"/>
</dbReference>
<name>I4EC86_9BACT</name>
<keyword evidence="3" id="KW-0949">S-adenosyl-L-methionine</keyword>
<sequence>MTFAELGIGDALSPGPRTAPEIAAAIGADAAAAGRFLRAAELLGLVVRDGERYANSELAARTLTSAGGSTQLRAVRREIAFYRRWSHLTEAVRAGARPQENLRDERDPNWVRDFTLALYDTARITAPGVVATMEPLIAGLEHPVSVIDVGGGHGGYSLELARRFPDLHAVVFDLPPVIEVTREIIAGSGLGDRVAARAGNFHTDPLGSGYDVALLFGVLVSEDDVAGVRLLRAVRESLNPGGIVVVRGLHAGPGDQAAMTSALFDLQLLLSTGHGAARPAGDVVSWMIATGFEPLTPLDIAVPVPERLLVGRVPFSNGG</sequence>
<organism evidence="6 7">
    <name type="scientific">Nitrolancea hollandica Lb</name>
    <dbReference type="NCBI Taxonomy" id="1129897"/>
    <lineage>
        <taxon>Bacteria</taxon>
        <taxon>Pseudomonadati</taxon>
        <taxon>Thermomicrobiota</taxon>
        <taxon>Thermomicrobia</taxon>
        <taxon>Sphaerobacterales</taxon>
        <taxon>Sphaerobacterineae</taxon>
        <taxon>Sphaerobacteraceae</taxon>
        <taxon>Nitrolancea</taxon>
    </lineage>
</organism>
<accession>I4EC86</accession>
<comment type="caution">
    <text evidence="6">The sequence shown here is derived from an EMBL/GenBank/DDBJ whole genome shotgun (WGS) entry which is preliminary data.</text>
</comment>
<dbReference type="PANTHER" id="PTHR43712:SF2">
    <property type="entry name" value="O-METHYLTRANSFERASE CICE"/>
    <property type="match status" value="1"/>
</dbReference>
<dbReference type="SUPFAM" id="SSF53335">
    <property type="entry name" value="S-adenosyl-L-methionine-dependent methyltransferases"/>
    <property type="match status" value="1"/>
</dbReference>
<evidence type="ECO:0000256" key="3">
    <source>
        <dbReference type="ARBA" id="ARBA00022691"/>
    </source>
</evidence>
<keyword evidence="2 6" id="KW-0808">Transferase</keyword>
<protein>
    <submittedName>
        <fullName evidence="6">O-methyltransferase family 2</fullName>
    </submittedName>
</protein>
<dbReference type="InterPro" id="IPR012967">
    <property type="entry name" value="COMT_dimerisation"/>
</dbReference>
<dbReference type="Pfam" id="PF00891">
    <property type="entry name" value="Methyltransf_2"/>
    <property type="match status" value="1"/>
</dbReference>
<evidence type="ECO:0000313" key="6">
    <source>
        <dbReference type="EMBL" id="CCF82298.1"/>
    </source>
</evidence>
<dbReference type="OrthoDB" id="9810615at2"/>
<dbReference type="Gene3D" id="3.40.50.150">
    <property type="entry name" value="Vaccinia Virus protein VP39"/>
    <property type="match status" value="1"/>
</dbReference>
<dbReference type="SUPFAM" id="SSF46785">
    <property type="entry name" value="Winged helix' DNA-binding domain"/>
    <property type="match status" value="1"/>
</dbReference>
<keyword evidence="7" id="KW-1185">Reference proteome</keyword>
<dbReference type="PANTHER" id="PTHR43712">
    <property type="entry name" value="PUTATIVE (AFU_ORTHOLOGUE AFUA_4G14580)-RELATED"/>
    <property type="match status" value="1"/>
</dbReference>
<evidence type="ECO:0000259" key="4">
    <source>
        <dbReference type="Pfam" id="PF00891"/>
    </source>
</evidence>
<reference evidence="6 7" key="1">
    <citation type="journal article" date="2012" name="ISME J.">
        <title>Nitrification expanded: discovery, physiology and genomics of a nitrite-oxidizing bacterium from the phylum Chloroflexi.</title>
        <authorList>
            <person name="Sorokin D.Y."/>
            <person name="Lucker S."/>
            <person name="Vejmelkova D."/>
            <person name="Kostrikina N.A."/>
            <person name="Kleerebezem R."/>
            <person name="Rijpstra W.I."/>
            <person name="Damste J.S."/>
            <person name="Le Paslier D."/>
            <person name="Muyzer G."/>
            <person name="Wagner M."/>
            <person name="van Loosdrecht M.C."/>
            <person name="Daims H."/>
        </authorList>
    </citation>
    <scope>NUCLEOTIDE SEQUENCE [LARGE SCALE GENOMIC DNA]</scope>
    <source>
        <strain evidence="7">none</strain>
    </source>
</reference>
<dbReference type="GO" id="GO:0008171">
    <property type="term" value="F:O-methyltransferase activity"/>
    <property type="evidence" value="ECO:0007669"/>
    <property type="project" value="InterPro"/>
</dbReference>
<feature type="domain" description="O-methyltransferase dimerisation" evidence="5">
    <location>
        <begin position="3"/>
        <end position="64"/>
    </location>
</feature>
<dbReference type="AlphaFoldDB" id="I4EC86"/>